<evidence type="ECO:0000256" key="1">
    <source>
        <dbReference type="ARBA" id="ARBA00022729"/>
    </source>
</evidence>
<evidence type="ECO:0000256" key="3">
    <source>
        <dbReference type="SAM" id="SignalP"/>
    </source>
</evidence>
<dbReference type="InterPro" id="IPR010562">
    <property type="entry name" value="Haemolymph_juvenile_hormone-bd"/>
</dbReference>
<dbReference type="PANTHER" id="PTHR11008">
    <property type="entry name" value="PROTEIN TAKEOUT-LIKE PROTEIN"/>
    <property type="match status" value="1"/>
</dbReference>
<dbReference type="Gene3D" id="3.15.10.30">
    <property type="entry name" value="Haemolymph juvenile hormone binding protein"/>
    <property type="match status" value="1"/>
</dbReference>
<evidence type="ECO:0000256" key="2">
    <source>
        <dbReference type="ARBA" id="ARBA00060902"/>
    </source>
</evidence>
<evidence type="ECO:0000313" key="4">
    <source>
        <dbReference type="EMBL" id="JAI66073.1"/>
    </source>
</evidence>
<dbReference type="InterPro" id="IPR038606">
    <property type="entry name" value="To_sf"/>
</dbReference>
<dbReference type="FunFam" id="3.15.10.30:FF:000001">
    <property type="entry name" value="Takeout-like protein 1"/>
    <property type="match status" value="1"/>
</dbReference>
<dbReference type="GO" id="GO:0007623">
    <property type="term" value="P:circadian rhythm"/>
    <property type="evidence" value="ECO:0007669"/>
    <property type="project" value="UniProtKB-ARBA"/>
</dbReference>
<comment type="similarity">
    <text evidence="2">Belongs to the TO family.</text>
</comment>
<keyword evidence="1 3" id="KW-0732">Signal</keyword>
<name>A0A0P4WGQ4_SCYOL</name>
<feature type="chain" id="PRO_5006070495" description="Haemolymph juvenile hormone binding protein" evidence="3">
    <location>
        <begin position="21"/>
        <end position="250"/>
    </location>
</feature>
<evidence type="ECO:0008006" key="5">
    <source>
        <dbReference type="Google" id="ProtNLM"/>
    </source>
</evidence>
<proteinExistence type="inferred from homology"/>
<dbReference type="SMART" id="SM00700">
    <property type="entry name" value="JHBP"/>
    <property type="match status" value="1"/>
</dbReference>
<organism evidence="4">
    <name type="scientific">Scylla olivacea</name>
    <name type="common">Orange mud crab</name>
    <name type="synonym">Cancer olivacea</name>
    <dbReference type="NCBI Taxonomy" id="85551"/>
    <lineage>
        <taxon>Eukaryota</taxon>
        <taxon>Metazoa</taxon>
        <taxon>Ecdysozoa</taxon>
        <taxon>Arthropoda</taxon>
        <taxon>Crustacea</taxon>
        <taxon>Multicrustacea</taxon>
        <taxon>Malacostraca</taxon>
        <taxon>Eumalacostraca</taxon>
        <taxon>Eucarida</taxon>
        <taxon>Decapoda</taxon>
        <taxon>Pleocyemata</taxon>
        <taxon>Brachyura</taxon>
        <taxon>Eubrachyura</taxon>
        <taxon>Portunoidea</taxon>
        <taxon>Portunidae</taxon>
        <taxon>Portuninae</taxon>
        <taxon>Scylla</taxon>
    </lineage>
</organism>
<protein>
    <recommendedName>
        <fullName evidence="5">Haemolymph juvenile hormone binding protein</fullName>
    </recommendedName>
</protein>
<feature type="signal peptide" evidence="3">
    <location>
        <begin position="1"/>
        <end position="20"/>
    </location>
</feature>
<dbReference type="Pfam" id="PF06585">
    <property type="entry name" value="JHBP"/>
    <property type="match status" value="1"/>
</dbReference>
<sequence length="250" mass="27784">MSATFNVLVILAAVATLSSAQFASKLRKCRVDNKEKLNTCLNQTLSDLRPYLSTGIQELSLPPLEPMRIKTIEFRQQQGAVTMQATFNDVTVTGISNFTATFINADPVLRELTVALYIPEMAITGFYILDGQIFLFPARGSGEFWANFKGVDATGTSMMTIETQEDGTERLRISNTNIDFTIEHLRMHLTDLFNGDEILGRAANLFINENGREILQEVKPQVVARLNEMVGKVMNDALSQLPVSAFLVQN</sequence>
<dbReference type="EMBL" id="GDRN01054726">
    <property type="protein sequence ID" value="JAI66073.1"/>
    <property type="molecule type" value="Transcribed_RNA"/>
</dbReference>
<dbReference type="AlphaFoldDB" id="A0A0P4WGQ4"/>
<reference evidence="4" key="1">
    <citation type="submission" date="2015-09" db="EMBL/GenBank/DDBJ databases">
        <title>Scylla olivacea transcriptome.</title>
        <authorList>
            <person name="Ikhwanuddin M."/>
        </authorList>
    </citation>
    <scope>NUCLEOTIDE SEQUENCE</scope>
</reference>
<accession>A0A0P4WGQ4</accession>
<dbReference type="PANTHER" id="PTHR11008:SF41">
    <property type="entry name" value="RE70318P"/>
    <property type="match status" value="1"/>
</dbReference>